<dbReference type="eggNOG" id="ENOG50306QY">
    <property type="taxonomic scope" value="Bacteria"/>
</dbReference>
<dbReference type="Gene3D" id="6.10.140.2190">
    <property type="match status" value="1"/>
</dbReference>
<dbReference type="STRING" id="317735.RU98_GL002656"/>
<accession>R3U1M9</accession>
<gene>
    <name evidence="1" type="ORF">UC7_01064</name>
</gene>
<dbReference type="AlphaFoldDB" id="R3U1M9"/>
<protein>
    <submittedName>
        <fullName evidence="1">Uncharacterized protein</fullName>
    </submittedName>
</protein>
<proteinExistence type="predicted"/>
<dbReference type="PATRIC" id="fig|1158612.3.peg.1053"/>
<dbReference type="EMBL" id="AJAU01000011">
    <property type="protein sequence ID" value="EOL47814.1"/>
    <property type="molecule type" value="Genomic_DNA"/>
</dbReference>
<dbReference type="Proteomes" id="UP000013840">
    <property type="component" value="Unassembled WGS sequence"/>
</dbReference>
<comment type="caution">
    <text evidence="1">The sequence shown here is derived from an EMBL/GenBank/DDBJ whole genome shotgun (WGS) entry which is preliminary data.</text>
</comment>
<organism evidence="1 2">
    <name type="scientific">Enterococcus caccae ATCC BAA-1240</name>
    <dbReference type="NCBI Taxonomy" id="1158612"/>
    <lineage>
        <taxon>Bacteria</taxon>
        <taxon>Bacillati</taxon>
        <taxon>Bacillota</taxon>
        <taxon>Bacilli</taxon>
        <taxon>Lactobacillales</taxon>
        <taxon>Enterococcaceae</taxon>
        <taxon>Enterococcus</taxon>
    </lineage>
</organism>
<sequence>MADIVQLEEKGNLLYPKTHTSAIDNFDETVVKKTGNETISGVKNFKDGIQINGENLINDKIYSLASIPLGFGVIGGLNRVGNLVTLSVHANQNNTRSNGQSNLAEKIPLGYRPTQMQCIPAMISIGKTIETGRFLTQIIRPDGSMQTYNKGMDVAPLSISFSTTWITNDPIPV</sequence>
<reference evidence="1 2" key="1">
    <citation type="submission" date="2013-02" db="EMBL/GenBank/DDBJ databases">
        <title>The Genome Sequence of Enterococcus caccae BAA-1240.</title>
        <authorList>
            <consortium name="The Broad Institute Genome Sequencing Platform"/>
            <consortium name="The Broad Institute Genome Sequencing Center for Infectious Disease"/>
            <person name="Earl A.M."/>
            <person name="Gilmore M.S."/>
            <person name="Lebreton F."/>
            <person name="Walker B."/>
            <person name="Young S.K."/>
            <person name="Zeng Q."/>
            <person name="Gargeya S."/>
            <person name="Fitzgerald M."/>
            <person name="Haas B."/>
            <person name="Abouelleil A."/>
            <person name="Alvarado L."/>
            <person name="Arachchi H.M."/>
            <person name="Berlin A.M."/>
            <person name="Chapman S.B."/>
            <person name="Dewar J."/>
            <person name="Goldberg J."/>
            <person name="Griggs A."/>
            <person name="Gujja S."/>
            <person name="Hansen M."/>
            <person name="Howarth C."/>
            <person name="Imamovic A."/>
            <person name="Larimer J."/>
            <person name="McCowan C."/>
            <person name="Murphy C."/>
            <person name="Neiman D."/>
            <person name="Pearson M."/>
            <person name="Priest M."/>
            <person name="Roberts A."/>
            <person name="Saif S."/>
            <person name="Shea T."/>
            <person name="Sisk P."/>
            <person name="Sykes S."/>
            <person name="Wortman J."/>
            <person name="Nusbaum C."/>
            <person name="Birren B."/>
        </authorList>
    </citation>
    <scope>NUCLEOTIDE SEQUENCE [LARGE SCALE GENOMIC DNA]</scope>
    <source>
        <strain evidence="1 2">ATCC BAA-1240</strain>
    </source>
</reference>
<dbReference type="RefSeq" id="WP_010771212.1">
    <property type="nucleotide sequence ID" value="NZ_KB946333.1"/>
</dbReference>
<keyword evidence="2" id="KW-1185">Reference proteome</keyword>
<evidence type="ECO:0000313" key="1">
    <source>
        <dbReference type="EMBL" id="EOL47814.1"/>
    </source>
</evidence>
<dbReference type="OrthoDB" id="2193407at2"/>
<name>R3U1M9_9ENTE</name>
<evidence type="ECO:0000313" key="2">
    <source>
        <dbReference type="Proteomes" id="UP000013840"/>
    </source>
</evidence>